<keyword evidence="2" id="KW-0597">Phosphoprotein</keyword>
<dbReference type="Gene3D" id="3.30.160.20">
    <property type="match status" value="2"/>
</dbReference>
<evidence type="ECO:0000313" key="12">
    <source>
        <dbReference type="Proteomes" id="UP000515203"/>
    </source>
</evidence>
<dbReference type="PANTHER" id="PTHR11042:SF163">
    <property type="entry name" value="INTERFERON-INDUCED, DOUBLE-STRANDED RNA-ACTIVATED PROTEIN KINASE"/>
    <property type="match status" value="1"/>
</dbReference>
<dbReference type="Pfam" id="PF00035">
    <property type="entry name" value="dsrm"/>
    <property type="match status" value="2"/>
</dbReference>
<organism evidence="12 13">
    <name type="scientific">Octodon degus</name>
    <name type="common">Degu</name>
    <name type="synonym">Sciurus degus</name>
    <dbReference type="NCBI Taxonomy" id="10160"/>
    <lineage>
        <taxon>Eukaryota</taxon>
        <taxon>Metazoa</taxon>
        <taxon>Chordata</taxon>
        <taxon>Craniata</taxon>
        <taxon>Vertebrata</taxon>
        <taxon>Euteleostomi</taxon>
        <taxon>Mammalia</taxon>
        <taxon>Eutheria</taxon>
        <taxon>Euarchontoglires</taxon>
        <taxon>Glires</taxon>
        <taxon>Rodentia</taxon>
        <taxon>Hystricomorpha</taxon>
        <taxon>Octodontidae</taxon>
        <taxon>Octodon</taxon>
    </lineage>
</organism>
<dbReference type="InterPro" id="IPR011009">
    <property type="entry name" value="Kinase-like_dom_sf"/>
</dbReference>
<feature type="domain" description="Protein kinase" evidence="10">
    <location>
        <begin position="251"/>
        <end position="511"/>
    </location>
</feature>
<evidence type="ECO:0000256" key="3">
    <source>
        <dbReference type="ARBA" id="ARBA00022679"/>
    </source>
</evidence>
<proteinExistence type="inferred from homology"/>
<protein>
    <submittedName>
        <fullName evidence="13">Interferon-induced, double-stranded RNA-activated protein kinase isoform X1</fullName>
    </submittedName>
</protein>
<dbReference type="Gene3D" id="3.30.200.20">
    <property type="entry name" value="Phosphorylase Kinase, domain 1"/>
    <property type="match status" value="1"/>
</dbReference>
<reference evidence="13" key="1">
    <citation type="submission" date="2025-08" db="UniProtKB">
        <authorList>
            <consortium name="RefSeq"/>
        </authorList>
    </citation>
    <scope>IDENTIFICATION</scope>
</reference>
<dbReference type="FunFam" id="3.30.160.20:FF:000045">
    <property type="entry name" value="Eukaryotic translation initiation factor 2-alpha kinase 2"/>
    <property type="match status" value="1"/>
</dbReference>
<evidence type="ECO:0000259" key="10">
    <source>
        <dbReference type="PROSITE" id="PS50011"/>
    </source>
</evidence>
<dbReference type="AlphaFoldDB" id="A0A6P6E3S5"/>
<dbReference type="PANTHER" id="PTHR11042">
    <property type="entry name" value="EUKARYOTIC TRANSLATION INITIATION FACTOR 2-ALPHA KINASE EIF2-ALPHA KINASE -RELATED"/>
    <property type="match status" value="1"/>
</dbReference>
<dbReference type="SUPFAM" id="SSF54768">
    <property type="entry name" value="dsRNA-binding domain-like"/>
    <property type="match status" value="2"/>
</dbReference>
<evidence type="ECO:0000256" key="4">
    <source>
        <dbReference type="ARBA" id="ARBA00022741"/>
    </source>
</evidence>
<sequence>MASALSPGFYIGELNKYQQKYRVKVSYQQLSVTGPPHNSLFTIQVIIDGRTFPEGEGRTKQEAKNAAAKIAFDTLNQEKKATNSSVMTNDASEGSVLGNYIGILNSFAQRERIAVNYEQWEQREPGAQRFYCKCKIDQKIYGCGTASTKQEAKQLASKHAYARISEEGLVKTPQASTESCDSGNSSSKSLASESPSESDDWTNSCKSNQISGSEGVMNKQQKVKVTLAPKFNHSDVENSKYTVNDWFTRIYENIELIGKGGYGEVFKAIHKLDKTINAIKRTKYNGEKELREVQALAAFTHPNIVQYRVCWYGEDYDPECSRNINSRLRCTCLFISMEFCDKGTLEQWIEQRRGENLDKALALEFFEQITRGVDYIHSKDIIHRDLKPANIFLVDEKHIKIGDFGLATSLKSDEKRTRERGTERYMSPEQIDSENYGKEVDIYALGLIFGELIYICKTCQETAQFFRDLRKGIFYDVFNSKEKSLLRKLLSKEPEGRPDTCEILRILTEWKNVAEKKQRNTY</sequence>
<accession>A0A6P6E3S5</accession>
<dbReference type="SMART" id="SM00358">
    <property type="entry name" value="DSRM"/>
    <property type="match status" value="2"/>
</dbReference>
<comment type="similarity">
    <text evidence="7">Belongs to the protein kinase superfamily. Ser/Thr protein kinase family. GCN2 subfamily.</text>
</comment>
<evidence type="ECO:0000313" key="13">
    <source>
        <dbReference type="RefSeq" id="XP_023566969.1"/>
    </source>
</evidence>
<dbReference type="GO" id="GO:0005524">
    <property type="term" value="F:ATP binding"/>
    <property type="evidence" value="ECO:0007669"/>
    <property type="project" value="UniProtKB-KW"/>
</dbReference>
<dbReference type="PROSITE" id="PS50011">
    <property type="entry name" value="PROTEIN_KINASE_DOM"/>
    <property type="match status" value="1"/>
</dbReference>
<dbReference type="CTD" id="5610"/>
<dbReference type="InParanoid" id="A0A6P6E3S5"/>
<dbReference type="GO" id="GO:0003725">
    <property type="term" value="F:double-stranded RNA binding"/>
    <property type="evidence" value="ECO:0007669"/>
    <property type="project" value="InterPro"/>
</dbReference>
<dbReference type="InterPro" id="IPR044452">
    <property type="entry name" value="EIF2AK2_DSRM_1"/>
</dbReference>
<evidence type="ECO:0000256" key="7">
    <source>
        <dbReference type="ARBA" id="ARBA00037982"/>
    </source>
</evidence>
<feature type="domain" description="DRBM" evidence="11">
    <location>
        <begin position="99"/>
        <end position="166"/>
    </location>
</feature>
<dbReference type="InterPro" id="IPR044453">
    <property type="entry name" value="EIF2AK2_DSRM_2"/>
</dbReference>
<evidence type="ECO:0000256" key="9">
    <source>
        <dbReference type="SAM" id="MobiDB-lite"/>
    </source>
</evidence>
<feature type="region of interest" description="Disordered" evidence="9">
    <location>
        <begin position="168"/>
        <end position="218"/>
    </location>
</feature>
<gene>
    <name evidence="13" type="primary">Eif2ak2</name>
</gene>
<keyword evidence="5 13" id="KW-0418">Kinase</keyword>
<dbReference type="InterPro" id="IPR014720">
    <property type="entry name" value="dsRBD_dom"/>
</dbReference>
<dbReference type="SMART" id="SM00220">
    <property type="entry name" value="S_TKc"/>
    <property type="match status" value="1"/>
</dbReference>
<dbReference type="CDD" id="cd19904">
    <property type="entry name" value="DSRM_EIF2AK2_rpt2"/>
    <property type="match status" value="1"/>
</dbReference>
<dbReference type="GO" id="GO:0004694">
    <property type="term" value="F:eukaryotic translation initiation factor 2alpha kinase activity"/>
    <property type="evidence" value="ECO:0007669"/>
    <property type="project" value="TreeGrafter"/>
</dbReference>
<keyword evidence="4" id="KW-0547">Nucleotide-binding</keyword>
<evidence type="ECO:0000256" key="2">
    <source>
        <dbReference type="ARBA" id="ARBA00022553"/>
    </source>
</evidence>
<evidence type="ECO:0000256" key="6">
    <source>
        <dbReference type="ARBA" id="ARBA00022840"/>
    </source>
</evidence>
<keyword evidence="12" id="KW-1185">Reference proteome</keyword>
<dbReference type="InterPro" id="IPR008271">
    <property type="entry name" value="Ser/Thr_kinase_AS"/>
</dbReference>
<feature type="compositionally biased region" description="Polar residues" evidence="9">
    <location>
        <begin position="201"/>
        <end position="212"/>
    </location>
</feature>
<dbReference type="InterPro" id="IPR000719">
    <property type="entry name" value="Prot_kinase_dom"/>
</dbReference>
<keyword evidence="1" id="KW-0723">Serine/threonine-protein kinase</keyword>
<dbReference type="GO" id="GO:0005634">
    <property type="term" value="C:nucleus"/>
    <property type="evidence" value="ECO:0007669"/>
    <property type="project" value="TreeGrafter"/>
</dbReference>
<dbReference type="GeneID" id="101577796"/>
<dbReference type="RefSeq" id="XP_023566969.1">
    <property type="nucleotide sequence ID" value="XM_023711201.1"/>
</dbReference>
<feature type="compositionally biased region" description="Low complexity" evidence="9">
    <location>
        <begin position="182"/>
        <end position="195"/>
    </location>
</feature>
<evidence type="ECO:0000256" key="5">
    <source>
        <dbReference type="ARBA" id="ARBA00022777"/>
    </source>
</evidence>
<evidence type="ECO:0000256" key="1">
    <source>
        <dbReference type="ARBA" id="ARBA00022527"/>
    </source>
</evidence>
<dbReference type="Proteomes" id="UP000515203">
    <property type="component" value="Unplaced"/>
</dbReference>
<dbReference type="CDD" id="cd19903">
    <property type="entry name" value="DSRM_EIF2AK2_rpt1"/>
    <property type="match status" value="1"/>
</dbReference>
<dbReference type="Pfam" id="PF00069">
    <property type="entry name" value="Pkinase"/>
    <property type="match status" value="1"/>
</dbReference>
<feature type="domain" description="DRBM" evidence="11">
    <location>
        <begin position="9"/>
        <end position="77"/>
    </location>
</feature>
<dbReference type="PROSITE" id="PS00108">
    <property type="entry name" value="PROTEIN_KINASE_ST"/>
    <property type="match status" value="1"/>
</dbReference>
<name>A0A6P6E3S5_OCTDE</name>
<evidence type="ECO:0000259" key="11">
    <source>
        <dbReference type="PROSITE" id="PS50137"/>
    </source>
</evidence>
<evidence type="ECO:0000256" key="8">
    <source>
        <dbReference type="PROSITE-ProRule" id="PRU00266"/>
    </source>
</evidence>
<dbReference type="InterPro" id="IPR050339">
    <property type="entry name" value="CC_SR_Kinase"/>
</dbReference>
<dbReference type="PROSITE" id="PS50137">
    <property type="entry name" value="DS_RBD"/>
    <property type="match status" value="2"/>
</dbReference>
<dbReference type="GO" id="GO:0005737">
    <property type="term" value="C:cytoplasm"/>
    <property type="evidence" value="ECO:0007669"/>
    <property type="project" value="TreeGrafter"/>
</dbReference>
<dbReference type="Gene3D" id="1.10.510.10">
    <property type="entry name" value="Transferase(Phosphotransferase) domain 1"/>
    <property type="match status" value="1"/>
</dbReference>
<keyword evidence="8" id="KW-0694">RNA-binding</keyword>
<dbReference type="FunCoup" id="A0A6P6E3S5">
    <property type="interactions" value="1915"/>
</dbReference>
<dbReference type="SUPFAM" id="SSF56112">
    <property type="entry name" value="Protein kinase-like (PK-like)"/>
    <property type="match status" value="1"/>
</dbReference>
<dbReference type="OrthoDB" id="341578at2759"/>
<keyword evidence="3" id="KW-0808">Transferase</keyword>
<keyword evidence="6" id="KW-0067">ATP-binding</keyword>
<dbReference type="FunFam" id="1.10.510.10:FF:000251">
    <property type="entry name" value="eukaryotic translation initiation factor 2-alpha kinase 3"/>
    <property type="match status" value="1"/>
</dbReference>